<evidence type="ECO:0000313" key="3">
    <source>
        <dbReference type="EMBL" id="KAL2098324.1"/>
    </source>
</evidence>
<sequence>MPTEVARKPRGIDELDRWKVTEFRQFLLYTGPFILRQSMSPISPARGHRGNSRHEESKRSSHGQSTRGRNLYPMEMGKFQKMVLRRFAELHAKLDSMKCSCQDKGHTQHVKPLATVEEVLMLEEKLNLEEGERQALITQLSKVGGKDLRDCCAKVLQRLMTNGAMSHFNMRGHGGKRAFKSMVLYAVVTGMYDVIMVVPGSASCNNMRRGWPTLTHCTCSERLMASEAEKLVVLQDIDKHLAVSSATIQEMLALQRERIGLKRERMAFRREEMALRREEMGLQQRQVALTEAQFCQPFFFLT</sequence>
<keyword evidence="4" id="KW-1185">Reference proteome</keyword>
<feature type="region of interest" description="Disordered" evidence="1">
    <location>
        <begin position="39"/>
        <end position="70"/>
    </location>
</feature>
<protein>
    <recommendedName>
        <fullName evidence="2">DUF4806 domain-containing protein</fullName>
    </recommendedName>
</protein>
<reference evidence="3 4" key="1">
    <citation type="submission" date="2024-09" db="EMBL/GenBank/DDBJ databases">
        <title>A chromosome-level genome assembly of Gray's grenadier anchovy, Coilia grayii.</title>
        <authorList>
            <person name="Fu Z."/>
        </authorList>
    </citation>
    <scope>NUCLEOTIDE SEQUENCE [LARGE SCALE GENOMIC DNA]</scope>
    <source>
        <strain evidence="3">G4</strain>
        <tissue evidence="3">Muscle</tissue>
    </source>
</reference>
<evidence type="ECO:0000313" key="4">
    <source>
        <dbReference type="Proteomes" id="UP001591681"/>
    </source>
</evidence>
<name>A0ABD1KGJ3_9TELE</name>
<dbReference type="Proteomes" id="UP001591681">
    <property type="component" value="Unassembled WGS sequence"/>
</dbReference>
<dbReference type="Pfam" id="PF16064">
    <property type="entry name" value="DUF4806"/>
    <property type="match status" value="1"/>
</dbReference>
<evidence type="ECO:0000259" key="2">
    <source>
        <dbReference type="Pfam" id="PF16064"/>
    </source>
</evidence>
<gene>
    <name evidence="3" type="ORF">ACEWY4_007531</name>
</gene>
<feature type="domain" description="DUF4806" evidence="2">
    <location>
        <begin position="111"/>
        <end position="183"/>
    </location>
</feature>
<dbReference type="EMBL" id="JBHFQA010000006">
    <property type="protein sequence ID" value="KAL2098324.1"/>
    <property type="molecule type" value="Genomic_DNA"/>
</dbReference>
<dbReference type="PANTHER" id="PTHR34153:SF2">
    <property type="entry name" value="SI:CH211-262H13.3-RELATED"/>
    <property type="match status" value="1"/>
</dbReference>
<dbReference type="InterPro" id="IPR032071">
    <property type="entry name" value="DUF4806"/>
</dbReference>
<organism evidence="3 4">
    <name type="scientific">Coilia grayii</name>
    <name type="common">Gray's grenadier anchovy</name>
    <dbReference type="NCBI Taxonomy" id="363190"/>
    <lineage>
        <taxon>Eukaryota</taxon>
        <taxon>Metazoa</taxon>
        <taxon>Chordata</taxon>
        <taxon>Craniata</taxon>
        <taxon>Vertebrata</taxon>
        <taxon>Euteleostomi</taxon>
        <taxon>Actinopterygii</taxon>
        <taxon>Neopterygii</taxon>
        <taxon>Teleostei</taxon>
        <taxon>Clupei</taxon>
        <taxon>Clupeiformes</taxon>
        <taxon>Clupeoidei</taxon>
        <taxon>Engraulidae</taxon>
        <taxon>Coilinae</taxon>
        <taxon>Coilia</taxon>
    </lineage>
</organism>
<comment type="caution">
    <text evidence="3">The sequence shown here is derived from an EMBL/GenBank/DDBJ whole genome shotgun (WGS) entry which is preliminary data.</text>
</comment>
<accession>A0ABD1KGJ3</accession>
<evidence type="ECO:0000256" key="1">
    <source>
        <dbReference type="SAM" id="MobiDB-lite"/>
    </source>
</evidence>
<dbReference type="PANTHER" id="PTHR34153">
    <property type="entry name" value="SI:CH211-262H13.3-RELATED-RELATED"/>
    <property type="match status" value="1"/>
</dbReference>
<dbReference type="AlphaFoldDB" id="A0ABD1KGJ3"/>
<proteinExistence type="predicted"/>